<keyword evidence="3" id="KW-1185">Reference proteome</keyword>
<feature type="transmembrane region" description="Helical" evidence="1">
    <location>
        <begin position="278"/>
        <end position="300"/>
    </location>
</feature>
<feature type="transmembrane region" description="Helical" evidence="1">
    <location>
        <begin position="55"/>
        <end position="78"/>
    </location>
</feature>
<comment type="caution">
    <text evidence="2">The sequence shown here is derived from an EMBL/GenBank/DDBJ whole genome shotgun (WGS) entry which is preliminary data.</text>
</comment>
<accession>A0A9D4SPT3</accession>
<keyword evidence="1" id="KW-1133">Transmembrane helix</keyword>
<keyword evidence="1" id="KW-0812">Transmembrane</keyword>
<evidence type="ECO:0000313" key="3">
    <source>
        <dbReference type="Proteomes" id="UP000821837"/>
    </source>
</evidence>
<name>A0A9D4SPT3_RHISA</name>
<dbReference type="VEuPathDB" id="VectorBase:RSAN_046561"/>
<keyword evidence="1" id="KW-0472">Membrane</keyword>
<dbReference type="AlphaFoldDB" id="A0A9D4SPT3"/>
<feature type="transmembrane region" description="Helical" evidence="1">
    <location>
        <begin position="84"/>
        <end position="112"/>
    </location>
</feature>
<dbReference type="Proteomes" id="UP000821837">
    <property type="component" value="Chromosome 8"/>
</dbReference>
<feature type="transmembrane region" description="Helical" evidence="1">
    <location>
        <begin position="139"/>
        <end position="156"/>
    </location>
</feature>
<gene>
    <name evidence="2" type="ORF">HPB52_000174</name>
</gene>
<dbReference type="EMBL" id="JABSTV010001254">
    <property type="protein sequence ID" value="KAH7938755.1"/>
    <property type="molecule type" value="Genomic_DNA"/>
</dbReference>
<evidence type="ECO:0000256" key="1">
    <source>
        <dbReference type="SAM" id="Phobius"/>
    </source>
</evidence>
<reference evidence="2" key="1">
    <citation type="journal article" date="2020" name="Cell">
        <title>Large-Scale Comparative Analyses of Tick Genomes Elucidate Their Genetic Diversity and Vector Capacities.</title>
        <authorList>
            <consortium name="Tick Genome and Microbiome Consortium (TIGMIC)"/>
            <person name="Jia N."/>
            <person name="Wang J."/>
            <person name="Shi W."/>
            <person name="Du L."/>
            <person name="Sun Y."/>
            <person name="Zhan W."/>
            <person name="Jiang J.F."/>
            <person name="Wang Q."/>
            <person name="Zhang B."/>
            <person name="Ji P."/>
            <person name="Bell-Sakyi L."/>
            <person name="Cui X.M."/>
            <person name="Yuan T.T."/>
            <person name="Jiang B.G."/>
            <person name="Yang W.F."/>
            <person name="Lam T.T."/>
            <person name="Chang Q.C."/>
            <person name="Ding S.J."/>
            <person name="Wang X.J."/>
            <person name="Zhu J.G."/>
            <person name="Ruan X.D."/>
            <person name="Zhao L."/>
            <person name="Wei J.T."/>
            <person name="Ye R.Z."/>
            <person name="Que T.C."/>
            <person name="Du C.H."/>
            <person name="Zhou Y.H."/>
            <person name="Cheng J.X."/>
            <person name="Dai P.F."/>
            <person name="Guo W.B."/>
            <person name="Han X.H."/>
            <person name="Huang E.J."/>
            <person name="Li L.F."/>
            <person name="Wei W."/>
            <person name="Gao Y.C."/>
            <person name="Liu J.Z."/>
            <person name="Shao H.Z."/>
            <person name="Wang X."/>
            <person name="Wang C.C."/>
            <person name="Yang T.C."/>
            <person name="Huo Q.B."/>
            <person name="Li W."/>
            <person name="Chen H.Y."/>
            <person name="Chen S.E."/>
            <person name="Zhou L.G."/>
            <person name="Ni X.B."/>
            <person name="Tian J.H."/>
            <person name="Sheng Y."/>
            <person name="Liu T."/>
            <person name="Pan Y.S."/>
            <person name="Xia L.Y."/>
            <person name="Li J."/>
            <person name="Zhao F."/>
            <person name="Cao W.C."/>
        </authorList>
    </citation>
    <scope>NUCLEOTIDE SEQUENCE</scope>
    <source>
        <strain evidence="2">Rsan-2018</strain>
    </source>
</reference>
<protein>
    <submittedName>
        <fullName evidence="2">Uncharacterized protein</fullName>
    </submittedName>
</protein>
<feature type="transmembrane region" description="Helical" evidence="1">
    <location>
        <begin position="370"/>
        <end position="397"/>
    </location>
</feature>
<evidence type="ECO:0000313" key="2">
    <source>
        <dbReference type="EMBL" id="KAH7938755.1"/>
    </source>
</evidence>
<feature type="transmembrane region" description="Helical" evidence="1">
    <location>
        <begin position="162"/>
        <end position="184"/>
    </location>
</feature>
<reference evidence="2" key="2">
    <citation type="submission" date="2021-09" db="EMBL/GenBank/DDBJ databases">
        <authorList>
            <person name="Jia N."/>
            <person name="Wang J."/>
            <person name="Shi W."/>
            <person name="Du L."/>
            <person name="Sun Y."/>
            <person name="Zhan W."/>
            <person name="Jiang J."/>
            <person name="Wang Q."/>
            <person name="Zhang B."/>
            <person name="Ji P."/>
            <person name="Sakyi L.B."/>
            <person name="Cui X."/>
            <person name="Yuan T."/>
            <person name="Jiang B."/>
            <person name="Yang W."/>
            <person name="Lam T.T.-Y."/>
            <person name="Chang Q."/>
            <person name="Ding S."/>
            <person name="Wang X."/>
            <person name="Zhu J."/>
            <person name="Ruan X."/>
            <person name="Zhao L."/>
            <person name="Wei J."/>
            <person name="Que T."/>
            <person name="Du C."/>
            <person name="Cheng J."/>
            <person name="Dai P."/>
            <person name="Han X."/>
            <person name="Huang E."/>
            <person name="Gao Y."/>
            <person name="Liu J."/>
            <person name="Shao H."/>
            <person name="Ye R."/>
            <person name="Li L."/>
            <person name="Wei W."/>
            <person name="Wang X."/>
            <person name="Wang C."/>
            <person name="Huo Q."/>
            <person name="Li W."/>
            <person name="Guo W."/>
            <person name="Chen H."/>
            <person name="Chen S."/>
            <person name="Zhou L."/>
            <person name="Zhou L."/>
            <person name="Ni X."/>
            <person name="Tian J."/>
            <person name="Zhou Y."/>
            <person name="Sheng Y."/>
            <person name="Liu T."/>
            <person name="Pan Y."/>
            <person name="Xia L."/>
            <person name="Li J."/>
            <person name="Zhao F."/>
            <person name="Cao W."/>
        </authorList>
    </citation>
    <scope>NUCLEOTIDE SEQUENCE</scope>
    <source>
        <strain evidence="2">Rsan-2018</strain>
        <tissue evidence="2">Larvae</tissue>
    </source>
</reference>
<feature type="transmembrane region" description="Helical" evidence="1">
    <location>
        <begin position="243"/>
        <end position="266"/>
    </location>
</feature>
<organism evidence="2 3">
    <name type="scientific">Rhipicephalus sanguineus</name>
    <name type="common">Brown dog tick</name>
    <name type="synonym">Ixodes sanguineus</name>
    <dbReference type="NCBI Taxonomy" id="34632"/>
    <lineage>
        <taxon>Eukaryota</taxon>
        <taxon>Metazoa</taxon>
        <taxon>Ecdysozoa</taxon>
        <taxon>Arthropoda</taxon>
        <taxon>Chelicerata</taxon>
        <taxon>Arachnida</taxon>
        <taxon>Acari</taxon>
        <taxon>Parasitiformes</taxon>
        <taxon>Ixodida</taxon>
        <taxon>Ixodoidea</taxon>
        <taxon>Ixodidae</taxon>
        <taxon>Rhipicephalinae</taxon>
        <taxon>Rhipicephalus</taxon>
        <taxon>Rhipicephalus</taxon>
    </lineage>
</organism>
<proteinExistence type="predicted"/>
<feature type="transmembrane region" description="Helical" evidence="1">
    <location>
        <begin position="482"/>
        <end position="502"/>
    </location>
</feature>
<feature type="transmembrane region" description="Helical" evidence="1">
    <location>
        <begin position="454"/>
        <end position="476"/>
    </location>
</feature>
<sequence length="532" mass="59233">MILPLPAAERSAMSFLETEFDITTKVSRLTGLYLVAKAPGKQSPRFETHWRSWNAIYGIVLNSVCVAFEASILMFILYNELSEGVFSVAVFNILIVAMYIKGTAGITMYVLFGKKFVSILNEMVTFEERIRYQPANDPHFWLSALVILCTSAYIVTHPGESFIKLLFAACYCVYIVIEMLELVLSSTNLKDQFESAKRSHDHAAYPGYRTFLMTCKLTGCCFVNGLWTKQHAGELSANIAPSYVCYCVITLLFYVWSLGVIVTTQAGPREGLSRTAAVIFYGFYILVYVQAAVNAVIIATRSARLLEILRTCAALEAQLHLRRTEVKRRLTKVSRWCLALAILDSIKYVVSDRKVIPSALRLMTAVHDWIKIVAVCLYCVGVFLVGMWFGMTFWLIVYNANVMREYFAGANETLVRALVTPSGCARTLQNVRLHQAELRRVLLMMNSVLGIPSVLLYGQGVFFMCATTFGVLLSGVSVVDRILSAAYAVSMAVILIVSAKAAHNMTSEANRIKDVVQDTDYSTLSDAAANQL</sequence>